<evidence type="ECO:0000259" key="7">
    <source>
        <dbReference type="Pfam" id="PF23559"/>
    </source>
</evidence>
<keyword evidence="5" id="KW-0611">Plant defense</keyword>
<dbReference type="InterPro" id="IPR055414">
    <property type="entry name" value="LRR_R13L4/SHOC2-like"/>
</dbReference>
<reference evidence="10 11" key="1">
    <citation type="submission" date="2024-02" db="EMBL/GenBank/DDBJ databases">
        <authorList>
            <person name="Vignale AGUSTIN F."/>
            <person name="Sosa J E."/>
            <person name="Modenutti C."/>
        </authorList>
    </citation>
    <scope>NUCLEOTIDE SEQUENCE [LARGE SCALE GENOMIC DNA]</scope>
</reference>
<dbReference type="AlphaFoldDB" id="A0ABC8UR87"/>
<dbReference type="Pfam" id="PF23598">
    <property type="entry name" value="LRR_14"/>
    <property type="match status" value="1"/>
</dbReference>
<feature type="domain" description="Disease resistance protein winged helix" evidence="7">
    <location>
        <begin position="350"/>
        <end position="419"/>
    </location>
</feature>
<comment type="similarity">
    <text evidence="1">Belongs to the disease resistance NB-LRR family.</text>
</comment>
<dbReference type="Pfam" id="PF23559">
    <property type="entry name" value="WHD_DRP"/>
    <property type="match status" value="2"/>
</dbReference>
<dbReference type="InterPro" id="IPR032675">
    <property type="entry name" value="LRR_dom_sf"/>
</dbReference>
<organism evidence="10 11">
    <name type="scientific">Ilex paraguariensis</name>
    <name type="common">yerba mate</name>
    <dbReference type="NCBI Taxonomy" id="185542"/>
    <lineage>
        <taxon>Eukaryota</taxon>
        <taxon>Viridiplantae</taxon>
        <taxon>Streptophyta</taxon>
        <taxon>Embryophyta</taxon>
        <taxon>Tracheophyta</taxon>
        <taxon>Spermatophyta</taxon>
        <taxon>Magnoliopsida</taxon>
        <taxon>eudicotyledons</taxon>
        <taxon>Gunneridae</taxon>
        <taxon>Pentapetalae</taxon>
        <taxon>asterids</taxon>
        <taxon>campanulids</taxon>
        <taxon>Aquifoliales</taxon>
        <taxon>Aquifoliaceae</taxon>
        <taxon>Ilex</taxon>
    </lineage>
</organism>
<dbReference type="PANTHER" id="PTHR47186:SF33">
    <property type="entry name" value="NB-ARC DOMAIN-CONTAINING PROTEIN"/>
    <property type="match status" value="1"/>
</dbReference>
<dbReference type="FunFam" id="1.10.10.10:FF:000322">
    <property type="entry name" value="Probable disease resistance protein At1g63360"/>
    <property type="match status" value="2"/>
</dbReference>
<dbReference type="GO" id="GO:0005524">
    <property type="term" value="F:ATP binding"/>
    <property type="evidence" value="ECO:0007669"/>
    <property type="project" value="UniProtKB-KW"/>
</dbReference>
<feature type="domain" description="Disease resistance protein winged helix" evidence="7">
    <location>
        <begin position="21"/>
        <end position="90"/>
    </location>
</feature>
<evidence type="ECO:0000256" key="1">
    <source>
        <dbReference type="ARBA" id="ARBA00008894"/>
    </source>
</evidence>
<feature type="domain" description="Disease resistance R13L4/SHOC-2-like LRR" evidence="8">
    <location>
        <begin position="176"/>
        <end position="279"/>
    </location>
</feature>
<dbReference type="Gene3D" id="3.80.10.10">
    <property type="entry name" value="Ribonuclease Inhibitor"/>
    <property type="match status" value="5"/>
</dbReference>
<gene>
    <name evidence="10" type="ORF">ILEXP_LOCUS53864</name>
</gene>
<dbReference type="InterPro" id="IPR027417">
    <property type="entry name" value="P-loop_NTPase"/>
</dbReference>
<dbReference type="InterPro" id="IPR058922">
    <property type="entry name" value="WHD_DRP"/>
</dbReference>
<dbReference type="InterPro" id="IPR036388">
    <property type="entry name" value="WH-like_DNA-bd_sf"/>
</dbReference>
<proteinExistence type="inferred from homology"/>
<dbReference type="InterPro" id="IPR056789">
    <property type="entry name" value="LRR_R13L1-DRL21"/>
</dbReference>
<dbReference type="Gene3D" id="1.10.10.10">
    <property type="entry name" value="Winged helix-like DNA-binding domain superfamily/Winged helix DNA-binding domain"/>
    <property type="match status" value="2"/>
</dbReference>
<protein>
    <recommendedName>
        <fullName evidence="12">Disease resistance RPP13-like protein 1</fullName>
    </recommendedName>
</protein>
<evidence type="ECO:0000313" key="11">
    <source>
        <dbReference type="Proteomes" id="UP001642360"/>
    </source>
</evidence>
<dbReference type="SUPFAM" id="SSF52540">
    <property type="entry name" value="P-loop containing nucleoside triphosphate hydrolases"/>
    <property type="match status" value="1"/>
</dbReference>
<dbReference type="SUPFAM" id="SSF52058">
    <property type="entry name" value="L domain-like"/>
    <property type="match status" value="3"/>
</dbReference>
<dbReference type="PANTHER" id="PTHR47186">
    <property type="entry name" value="LEUCINE-RICH REPEAT-CONTAINING PROTEIN 57"/>
    <property type="match status" value="1"/>
</dbReference>
<keyword evidence="4" id="KW-0547">Nucleotide-binding</keyword>
<evidence type="ECO:0000313" key="10">
    <source>
        <dbReference type="EMBL" id="CAK9183587.1"/>
    </source>
</evidence>
<evidence type="ECO:0008006" key="12">
    <source>
        <dbReference type="Google" id="ProtNLM"/>
    </source>
</evidence>
<feature type="domain" description="R13L1/DRL21-like LRR repeat region" evidence="9">
    <location>
        <begin position="614"/>
        <end position="741"/>
    </location>
</feature>
<dbReference type="GO" id="GO:0006952">
    <property type="term" value="P:defense response"/>
    <property type="evidence" value="ECO:0007669"/>
    <property type="project" value="UniProtKB-KW"/>
</dbReference>
<keyword evidence="2" id="KW-0433">Leucine-rich repeat</keyword>
<accession>A0ABC8UR87</accession>
<keyword evidence="11" id="KW-1185">Reference proteome</keyword>
<dbReference type="EMBL" id="CAUOFW020008691">
    <property type="protein sequence ID" value="CAK9183587.1"/>
    <property type="molecule type" value="Genomic_DNA"/>
</dbReference>
<evidence type="ECO:0000259" key="9">
    <source>
        <dbReference type="Pfam" id="PF25019"/>
    </source>
</evidence>
<dbReference type="Proteomes" id="UP001642360">
    <property type="component" value="Unassembled WGS sequence"/>
</dbReference>
<evidence type="ECO:0000256" key="3">
    <source>
        <dbReference type="ARBA" id="ARBA00022737"/>
    </source>
</evidence>
<sequence>MRLSYHHLPSQLKPMFGYCAIFPKDYEFDKDELVLLWMAEGFLQQSQRMRKCMKELGDDCFNELLSRSFFQPSSGMKSKFTMHDLLNDLAQHVTGEICFRMEDNMDNNERCNISPKACHSAFMRHYCEVYKRFKAFDHELHRLRTFLALPISKSDTRQTFCLSNGVLVNIPPKLLYLRVLLLTEYDISELPNSIGDLKHLRLLNLSGTSIKWLPKSVTDLYNLQTLSLHRCSELCKLPTNIGNLVNLRHLGIKLQEMPRGISKLISLQTLPKASSERTQHATAALSLAPLAVKTLGGVLRNRRSPREWKDVLDSEIWDLPEDKSSILPTLRLSYHHLPSQLKQMFAYCAIFPKDYEFDKEELVLLWMAEGFLQQSQGVRKLIQELGDDCFNELLSRSFFQPSSSTKSKFTMHDLLNDLAQHVAGEICFRMEDNTECIERCRISPKARHSAFMRHECEMYKRFKAFDHELLSLRTFLALPVYRLRWCCFLSDSILVNILPKLLCLRVLSMSGYNIRELPNSIGDLKHLRYLNLSGTSIKWLPESVNGLYNLQTLLLRGCRELCKLPADIGNLVNLCHLDNANTQKLQEMPPEISKLKSLQTLPKFVVCKSGGLGLNHLNNLALLRGMLSIVGLQNVKDVRDAEDANINRKRDLDELELLWSSEDEDSQNEELQANVLNMLRPHKGLKRLKIEFYRGLTFPSWIGDLSFSKTTQISLKGCTKCASLPPLGQLPLLKELHIQGMHAVKNVGAEFYGDGGSLETRFPSLETLSFEDMPEWEGWCSCIGVEFVGHFPCLRQLTMSKCPKLVSVSVLRLPSLCKLKIERCREVVLKSLIELTSLRQLFIKDISGLTHLQEEFTHFLVSLENFEVCDCAALVTLWQKGNTPKHLSHLQHLSVVGCSKLVCLTEEDQMLPRNLESLRVSGCDCLGRLPNGLESHTSLKVLELEKCPKLVSFQEANLPPMLRSLRLTDCSSLESLPNCNSCLEELCLNECSSLRCLPMDTFSSTLKSLEIRNCEELGSILEPIRLNIIMEEPGCFRISDWPNLEKLSVSMPPFYCDLSYKKGQPFPTGSSLITPNLRRLRISGIANDIYFASKFQSLTSLTVLFMSYCDNLESFPQENLPPNLKDIFILNCNNLKPLSEWGLHSLFSSNFHMNGVCIPRATFLAG</sequence>
<keyword evidence="3" id="KW-0677">Repeat</keyword>
<evidence type="ECO:0000256" key="4">
    <source>
        <dbReference type="ARBA" id="ARBA00022741"/>
    </source>
</evidence>
<evidence type="ECO:0000259" key="8">
    <source>
        <dbReference type="Pfam" id="PF23598"/>
    </source>
</evidence>
<evidence type="ECO:0000256" key="2">
    <source>
        <dbReference type="ARBA" id="ARBA00022614"/>
    </source>
</evidence>
<evidence type="ECO:0000256" key="6">
    <source>
        <dbReference type="ARBA" id="ARBA00022840"/>
    </source>
</evidence>
<evidence type="ECO:0000256" key="5">
    <source>
        <dbReference type="ARBA" id="ARBA00022821"/>
    </source>
</evidence>
<keyword evidence="6" id="KW-0067">ATP-binding</keyword>
<dbReference type="Pfam" id="PF25019">
    <property type="entry name" value="LRR_R13L1-DRL21"/>
    <property type="match status" value="1"/>
</dbReference>
<name>A0ABC8UR87_9AQUA</name>
<comment type="caution">
    <text evidence="10">The sequence shown here is derived from an EMBL/GenBank/DDBJ whole genome shotgun (WGS) entry which is preliminary data.</text>
</comment>